<reference evidence="1" key="1">
    <citation type="submission" date="2021-01" db="EMBL/GenBank/DDBJ databases">
        <authorList>
            <person name="Lovell J.T."/>
            <person name="Bentley N."/>
            <person name="Bhattarai G."/>
            <person name="Jenkins J.W."/>
            <person name="Sreedasyam A."/>
            <person name="Alarcon Y."/>
            <person name="Bock C."/>
            <person name="Boston L."/>
            <person name="Carlson J."/>
            <person name="Cervantes K."/>
            <person name="Clermont K."/>
            <person name="Krom N."/>
            <person name="Kubenka K."/>
            <person name="Mamidi S."/>
            <person name="Mattison C."/>
            <person name="Monteros M."/>
            <person name="Pisani C."/>
            <person name="Plott C."/>
            <person name="Rajasekar S."/>
            <person name="Rhein H.S."/>
            <person name="Rohla C."/>
            <person name="Song M."/>
            <person name="Hilaire R.S."/>
            <person name="Shu S."/>
            <person name="Wells L."/>
            <person name="Wang X."/>
            <person name="Webber J."/>
            <person name="Heerema R.J."/>
            <person name="Klein P."/>
            <person name="Conner P."/>
            <person name="Grauke L."/>
            <person name="Grimwood J."/>
            <person name="Schmutz J."/>
            <person name="Randall J.J."/>
        </authorList>
    </citation>
    <scope>NUCLEOTIDE SEQUENCE</scope>
    <source>
        <tissue evidence="1">Leaf</tissue>
    </source>
</reference>
<comment type="caution">
    <text evidence="1">The sequence shown here is derived from an EMBL/GenBank/DDBJ whole genome shotgun (WGS) entry which is preliminary data.</text>
</comment>
<sequence>MVWTLFLIKSSLHPVPYNVVLVYEVYRNSPSLRIDCTSPNQFSFSCPACFALDGWCPCPSPLLLNNYNSFSLCAKPFPLSVWSFAVLRISQGRGLLLGCDDGVIVRVKSQVLMRPHRYGRAILT</sequence>
<proteinExistence type="predicted"/>
<dbReference type="AlphaFoldDB" id="A0A922E4P0"/>
<accession>A0A922E4P0</accession>
<evidence type="ECO:0000313" key="1">
    <source>
        <dbReference type="EMBL" id="KAG6695756.1"/>
    </source>
</evidence>
<dbReference type="EMBL" id="CM031833">
    <property type="protein sequence ID" value="KAG6695756.1"/>
    <property type="molecule type" value="Genomic_DNA"/>
</dbReference>
<protein>
    <submittedName>
        <fullName evidence="1">Uncharacterized protein</fullName>
    </submittedName>
</protein>
<dbReference type="Proteomes" id="UP000811246">
    <property type="component" value="Chromosome 9"/>
</dbReference>
<name>A0A922E4P0_CARIL</name>
<evidence type="ECO:0000313" key="2">
    <source>
        <dbReference type="Proteomes" id="UP000811246"/>
    </source>
</evidence>
<gene>
    <name evidence="1" type="ORF">I3842_09G113800</name>
</gene>
<organism evidence="1 2">
    <name type="scientific">Carya illinoinensis</name>
    <name type="common">Pecan</name>
    <dbReference type="NCBI Taxonomy" id="32201"/>
    <lineage>
        <taxon>Eukaryota</taxon>
        <taxon>Viridiplantae</taxon>
        <taxon>Streptophyta</taxon>
        <taxon>Embryophyta</taxon>
        <taxon>Tracheophyta</taxon>
        <taxon>Spermatophyta</taxon>
        <taxon>Magnoliopsida</taxon>
        <taxon>eudicotyledons</taxon>
        <taxon>Gunneridae</taxon>
        <taxon>Pentapetalae</taxon>
        <taxon>rosids</taxon>
        <taxon>fabids</taxon>
        <taxon>Fagales</taxon>
        <taxon>Juglandaceae</taxon>
        <taxon>Carya</taxon>
    </lineage>
</organism>